<keyword evidence="3" id="KW-1185">Reference proteome</keyword>
<evidence type="ECO:0000313" key="2">
    <source>
        <dbReference type="EMBL" id="PLW20696.1"/>
    </source>
</evidence>
<sequence length="59" mass="6502">MFSIESAGHVGLTPLRKPLLKERNVNVFFKNVQAALGGTFPKSLPIPHPDGNQARKKTF</sequence>
<organism evidence="2 3">
    <name type="scientific">Puccinia coronata f. sp. avenae</name>
    <dbReference type="NCBI Taxonomy" id="200324"/>
    <lineage>
        <taxon>Eukaryota</taxon>
        <taxon>Fungi</taxon>
        <taxon>Dikarya</taxon>
        <taxon>Basidiomycota</taxon>
        <taxon>Pucciniomycotina</taxon>
        <taxon>Pucciniomycetes</taxon>
        <taxon>Pucciniales</taxon>
        <taxon>Pucciniaceae</taxon>
        <taxon>Puccinia</taxon>
    </lineage>
</organism>
<dbReference type="Proteomes" id="UP000235388">
    <property type="component" value="Unassembled WGS sequence"/>
</dbReference>
<dbReference type="AlphaFoldDB" id="A0A2N5T5D4"/>
<protein>
    <submittedName>
        <fullName evidence="2">Uncharacterized protein</fullName>
    </submittedName>
</protein>
<proteinExistence type="predicted"/>
<accession>A0A2N5T5D4</accession>
<dbReference type="EMBL" id="PGCJ01000793">
    <property type="protein sequence ID" value="PLW20696.1"/>
    <property type="molecule type" value="Genomic_DNA"/>
</dbReference>
<reference evidence="2 3" key="1">
    <citation type="submission" date="2017-11" db="EMBL/GenBank/DDBJ databases">
        <title>De novo assembly and phasing of dikaryotic genomes from two isolates of Puccinia coronata f. sp. avenae, the causal agent of oat crown rust.</title>
        <authorList>
            <person name="Miller M.E."/>
            <person name="Zhang Y."/>
            <person name="Omidvar V."/>
            <person name="Sperschneider J."/>
            <person name="Schwessinger B."/>
            <person name="Raley C."/>
            <person name="Palmer J.M."/>
            <person name="Garnica D."/>
            <person name="Upadhyaya N."/>
            <person name="Rathjen J."/>
            <person name="Taylor J.M."/>
            <person name="Park R.F."/>
            <person name="Dodds P.N."/>
            <person name="Hirsch C.D."/>
            <person name="Kianian S.F."/>
            <person name="Figueroa M."/>
        </authorList>
    </citation>
    <scope>NUCLEOTIDE SEQUENCE [LARGE SCALE GENOMIC DNA]</scope>
    <source>
        <strain evidence="2">12NC29</strain>
    </source>
</reference>
<comment type="caution">
    <text evidence="2">The sequence shown here is derived from an EMBL/GenBank/DDBJ whole genome shotgun (WGS) entry which is preliminary data.</text>
</comment>
<feature type="region of interest" description="Disordered" evidence="1">
    <location>
        <begin position="40"/>
        <end position="59"/>
    </location>
</feature>
<evidence type="ECO:0000313" key="3">
    <source>
        <dbReference type="Proteomes" id="UP000235388"/>
    </source>
</evidence>
<name>A0A2N5T5D4_9BASI</name>
<gene>
    <name evidence="2" type="ORF">PCANC_07380</name>
</gene>
<evidence type="ECO:0000256" key="1">
    <source>
        <dbReference type="SAM" id="MobiDB-lite"/>
    </source>
</evidence>